<evidence type="ECO:0000313" key="2">
    <source>
        <dbReference type="Proteomes" id="UP000244369"/>
    </source>
</evidence>
<proteinExistence type="predicted"/>
<dbReference type="EMBL" id="CP027805">
    <property type="protein sequence ID" value="AWD63128.1"/>
    <property type="molecule type" value="Genomic_DNA"/>
</dbReference>
<accession>A0A2S1ET46</accession>
<protein>
    <submittedName>
        <fullName evidence="1">Uncharacterized protein</fullName>
    </submittedName>
</protein>
<dbReference type="Proteomes" id="UP000244369">
    <property type="component" value="Chromosome"/>
</dbReference>
<gene>
    <name evidence="1" type="ORF">LWHH1689_1847</name>
</gene>
<name>A0A2S1ET46_LIMRT</name>
<organism evidence="1 2">
    <name type="scientific">Limosilactobacillus reuteri</name>
    <name type="common">Lactobacillus reuteri</name>
    <dbReference type="NCBI Taxonomy" id="1598"/>
    <lineage>
        <taxon>Bacteria</taxon>
        <taxon>Bacillati</taxon>
        <taxon>Bacillota</taxon>
        <taxon>Bacilli</taxon>
        <taxon>Lactobacillales</taxon>
        <taxon>Lactobacillaceae</taxon>
        <taxon>Limosilactobacillus</taxon>
    </lineage>
</organism>
<dbReference type="AlphaFoldDB" id="A0A2S1ET46"/>
<sequence length="34" mass="3540">MVKQVKVLVVGGGAGNWVEGGLLPIEGYGATKRR</sequence>
<evidence type="ECO:0000313" key="1">
    <source>
        <dbReference type="EMBL" id="AWD63128.1"/>
    </source>
</evidence>
<reference evidence="1 2" key="1">
    <citation type="submission" date="2018-03" db="EMBL/GenBank/DDBJ databases">
        <title>Complete Genome Sequence of the Chinese traditional Highland Barley wine Isolate Lactobacillus reuteri WHH1689.</title>
        <authorList>
            <person name="Chen S."/>
            <person name="Chen L."/>
            <person name="Chen L."/>
            <person name="Li Y."/>
        </authorList>
    </citation>
    <scope>NUCLEOTIDE SEQUENCE [LARGE SCALE GENOMIC DNA]</scope>
    <source>
        <strain evidence="1 2">WHH1689</strain>
    </source>
</reference>